<feature type="domain" description="Strawberry notch AAA" evidence="4">
    <location>
        <begin position="101"/>
        <end position="408"/>
    </location>
</feature>
<proteinExistence type="inferred from homology"/>
<evidence type="ECO:0000256" key="1">
    <source>
        <dbReference type="ARBA" id="ARBA00006992"/>
    </source>
</evidence>
<dbReference type="Pfam" id="PF25373">
    <property type="entry name" value="SBNO"/>
    <property type="match status" value="1"/>
</dbReference>
<dbReference type="Gene3D" id="3.40.50.300">
    <property type="entry name" value="P-loop containing nucleotide triphosphate hydrolases"/>
    <property type="match status" value="1"/>
</dbReference>
<dbReference type="EMBL" id="JASFZW010000006">
    <property type="protein sequence ID" value="KAK2077490.1"/>
    <property type="molecule type" value="Genomic_DNA"/>
</dbReference>
<feature type="region of interest" description="Disordered" evidence="2">
    <location>
        <begin position="548"/>
        <end position="661"/>
    </location>
</feature>
<feature type="region of interest" description="Disordered" evidence="2">
    <location>
        <begin position="1114"/>
        <end position="1148"/>
    </location>
</feature>
<dbReference type="SUPFAM" id="SSF52540">
    <property type="entry name" value="P-loop containing nucleoside triphosphate hydrolases"/>
    <property type="match status" value="1"/>
</dbReference>
<feature type="compositionally biased region" description="Basic and acidic residues" evidence="2">
    <location>
        <begin position="554"/>
        <end position="577"/>
    </location>
</feature>
<evidence type="ECO:0008006" key="8">
    <source>
        <dbReference type="Google" id="ProtNLM"/>
    </source>
</evidence>
<comment type="caution">
    <text evidence="6">The sequence shown here is derived from an EMBL/GenBank/DDBJ whole genome shotgun (WGS) entry which is preliminary data.</text>
</comment>
<protein>
    <recommendedName>
        <fullName evidence="8">Strawberry notch-like protein</fullName>
    </recommendedName>
</protein>
<evidence type="ECO:0000259" key="4">
    <source>
        <dbReference type="Pfam" id="PF13872"/>
    </source>
</evidence>
<dbReference type="GO" id="GO:0005634">
    <property type="term" value="C:nucleus"/>
    <property type="evidence" value="ECO:0007669"/>
    <property type="project" value="TreeGrafter"/>
</dbReference>
<dbReference type="Proteomes" id="UP001255856">
    <property type="component" value="Unassembled WGS sequence"/>
</dbReference>
<evidence type="ECO:0000259" key="5">
    <source>
        <dbReference type="Pfam" id="PF25373"/>
    </source>
</evidence>
<evidence type="ECO:0000256" key="2">
    <source>
        <dbReference type="SAM" id="MobiDB-lite"/>
    </source>
</evidence>
<accession>A0AAD9MK48</accession>
<dbReference type="GO" id="GO:0031490">
    <property type="term" value="F:chromatin DNA binding"/>
    <property type="evidence" value="ECO:0007669"/>
    <property type="project" value="TreeGrafter"/>
</dbReference>
<comment type="similarity">
    <text evidence="1">Belongs to the SBNO family.</text>
</comment>
<dbReference type="InterPro" id="IPR039187">
    <property type="entry name" value="SNO_AAA"/>
</dbReference>
<dbReference type="InterPro" id="IPR027417">
    <property type="entry name" value="P-loop_NTPase"/>
</dbReference>
<gene>
    <name evidence="6" type="ORF">QBZ16_004335</name>
</gene>
<dbReference type="GO" id="GO:0006355">
    <property type="term" value="P:regulation of DNA-templated transcription"/>
    <property type="evidence" value="ECO:0007669"/>
    <property type="project" value="InterPro"/>
</dbReference>
<dbReference type="InterPro" id="IPR026741">
    <property type="entry name" value="SNO"/>
</dbReference>
<feature type="compositionally biased region" description="Low complexity" evidence="2">
    <location>
        <begin position="1133"/>
        <end position="1145"/>
    </location>
</feature>
<keyword evidence="7" id="KW-1185">Reference proteome</keyword>
<evidence type="ECO:0000313" key="6">
    <source>
        <dbReference type="EMBL" id="KAK2077490.1"/>
    </source>
</evidence>
<name>A0AAD9MK48_PROWI</name>
<evidence type="ECO:0000313" key="7">
    <source>
        <dbReference type="Proteomes" id="UP001255856"/>
    </source>
</evidence>
<dbReference type="Pfam" id="PF13872">
    <property type="entry name" value="AAA_34"/>
    <property type="match status" value="1"/>
</dbReference>
<dbReference type="GO" id="GO:0042393">
    <property type="term" value="F:histone binding"/>
    <property type="evidence" value="ECO:0007669"/>
    <property type="project" value="TreeGrafter"/>
</dbReference>
<feature type="region of interest" description="Disordered" evidence="2">
    <location>
        <begin position="673"/>
        <end position="709"/>
    </location>
</feature>
<feature type="domain" description="SBNO alpha/beta" evidence="5">
    <location>
        <begin position="1151"/>
        <end position="1222"/>
    </location>
</feature>
<dbReference type="PANTHER" id="PTHR12706:SF13">
    <property type="entry name" value="PROTEIN FORGETTER 1"/>
    <property type="match status" value="1"/>
</dbReference>
<feature type="compositionally biased region" description="Low complexity" evidence="2">
    <location>
        <begin position="690"/>
        <end position="700"/>
    </location>
</feature>
<feature type="domain" description="Strawberry notch helicase C" evidence="3">
    <location>
        <begin position="762"/>
        <end position="1066"/>
    </location>
</feature>
<sequence>MAVLALSAVSQLLRRREYVCPTCKSLQSFTLDDNVERLILAQATMNVLRIRQWAQHQDRMKVAQPAADQDRDLFEDEGEDAEIEGETFTEYWPAKLPFGAPHPDPVVETASLASVAPPDIVYELAAQRELVDAAALSALQLESVVYACQRHEQRLADGSRAGFFIGDGAGVGKGRTIAGLVYENWKRGRRRHLWISIGSDLRVDARRDLDDVGGADIPLHALNKLPYGKLDSKRIGIQEGVVFLTYASLISASDRGTSRYKQLVQWCGAGFEGLIVLDESHKAKNLVPEAGQRPTVVGQRVQDLQRALPAARTVYCSATGASEPRNMGYMTRLGLWGPGAAAFASFQDFLDAVQAKGGGEPGDVAVLELVAMEMKALGAYVCRTLSFAGAEFATVQAALEDGFRRQYAAAAGAWCALYRAFLEEERELERLGCLDGEAAVPWRGFWAAHQRFFRHMCMSAKVPTVVRLARAALAAGKCVVIGLQSTGEARTTDAIAGRGEELEDFVSGPRELITRLVSDLYPLPPDPAARRRGGASDEDEDDALFRAIAAPAGARDRAERSAKAKQVRYREFEEHEGVYSTDDGSDEEGSGSEEERSLLEDDEEASSDPDAQASSSSEEESDEESGSGASMVESDTTEEVPEERREEADAPLSSDAVSEESAVAARKSLARLASSASLESGQPPAKRSKSALAHRSSSSLTQGSEDEERLARLARRVAARAVRRGVRLAEREARREAAAARAEALLRARGGHGAPRRALPSNALDVLIDELGGPPAVAEMTGRKGRLVRAASSRNVVYEARNASGVEKGATLDMINVHERAAFMSGAKLVAVISEAASAGISLHADRRAANQRRRVHLTLELPWSADKAIQQFGRSHRANQAWGPQYRLVVTPLGGERRFASAVARRLETLGALTQGDRRAGPSLSAFNYESGQGQKALRALYEAALSGTLPDGLALPPALEPRRGALLAQARAAMLAVGLIRPAARGAGGGVPIEALAGYLERGEAPLGVGTVEDKDKIDVPRFLNRLLGLPPDAQDALFGLYQALLDAGVEAARKQGELDRGIMRLHASRVEVLPDAVVLFKDASSGATARLHTIKLDRGVDWAAAKAQLEAHGAPASAEEGATASPLGSPDKAAPGAAPATDDAPDVTSGFYKARMADAQGIEHILLALRGPSAYRIVRPGTGLARSGMSLKELEARYVAVKDEKEAERLWSSLYELTLRERGKGRPSVRVKRMHVATGAVLRCWGAVRAAVKQAKLKSGRRIRVVRVDSTDEPPVRLVGMVIPEEVVEDVKRRMGVVEQSKGADGDGTIVVSD</sequence>
<dbReference type="Pfam" id="PF13871">
    <property type="entry name" value="Helicase_C_4"/>
    <property type="match status" value="1"/>
</dbReference>
<dbReference type="PANTHER" id="PTHR12706">
    <property type="entry name" value="STRAWBERRY NOTCH-RELATED"/>
    <property type="match status" value="1"/>
</dbReference>
<feature type="compositionally biased region" description="Low complexity" evidence="2">
    <location>
        <begin position="650"/>
        <end position="661"/>
    </location>
</feature>
<dbReference type="InterPro" id="IPR026937">
    <property type="entry name" value="SBNO_Helicase_C_dom"/>
</dbReference>
<evidence type="ECO:0000259" key="3">
    <source>
        <dbReference type="Pfam" id="PF13871"/>
    </source>
</evidence>
<reference evidence="6" key="1">
    <citation type="submission" date="2021-01" db="EMBL/GenBank/DDBJ databases">
        <authorList>
            <person name="Eckstrom K.M.E."/>
        </authorList>
    </citation>
    <scope>NUCLEOTIDE SEQUENCE</scope>
    <source>
        <strain evidence="6">UVCC 0001</strain>
    </source>
</reference>
<organism evidence="6 7">
    <name type="scientific">Prototheca wickerhamii</name>
    <dbReference type="NCBI Taxonomy" id="3111"/>
    <lineage>
        <taxon>Eukaryota</taxon>
        <taxon>Viridiplantae</taxon>
        <taxon>Chlorophyta</taxon>
        <taxon>core chlorophytes</taxon>
        <taxon>Trebouxiophyceae</taxon>
        <taxon>Chlorellales</taxon>
        <taxon>Chlorellaceae</taxon>
        <taxon>Prototheca</taxon>
    </lineage>
</organism>
<feature type="compositionally biased region" description="Acidic residues" evidence="2">
    <location>
        <begin position="583"/>
        <end position="592"/>
    </location>
</feature>
<dbReference type="InterPro" id="IPR057332">
    <property type="entry name" value="SBNO_a/b_dom"/>
</dbReference>